<dbReference type="RefSeq" id="WP_169552441.1">
    <property type="nucleotide sequence ID" value="NZ_CP051677.1"/>
</dbReference>
<organism evidence="2 3">
    <name type="scientific">Spirosoma rhododendri</name>
    <dbReference type="NCBI Taxonomy" id="2728024"/>
    <lineage>
        <taxon>Bacteria</taxon>
        <taxon>Pseudomonadati</taxon>
        <taxon>Bacteroidota</taxon>
        <taxon>Cytophagia</taxon>
        <taxon>Cytophagales</taxon>
        <taxon>Cytophagaceae</taxon>
        <taxon>Spirosoma</taxon>
    </lineage>
</organism>
<dbReference type="AlphaFoldDB" id="A0A7L5DS92"/>
<keyword evidence="3" id="KW-1185">Reference proteome</keyword>
<dbReference type="GO" id="GO:0008168">
    <property type="term" value="F:methyltransferase activity"/>
    <property type="evidence" value="ECO:0007669"/>
    <property type="project" value="UniProtKB-KW"/>
</dbReference>
<dbReference type="SUPFAM" id="SSF53335">
    <property type="entry name" value="S-adenosyl-L-methionine-dependent methyltransferases"/>
    <property type="match status" value="1"/>
</dbReference>
<proteinExistence type="predicted"/>
<gene>
    <name evidence="2" type="ORF">HH216_20165</name>
</gene>
<dbReference type="KEGG" id="srho:HH216_20165"/>
<protein>
    <submittedName>
        <fullName evidence="2">Methyltransferase domain-containing protein</fullName>
    </submittedName>
</protein>
<dbReference type="InterPro" id="IPR041698">
    <property type="entry name" value="Methyltransf_25"/>
</dbReference>
<name>A0A7L5DS92_9BACT</name>
<evidence type="ECO:0000313" key="3">
    <source>
        <dbReference type="Proteomes" id="UP000501128"/>
    </source>
</evidence>
<reference evidence="2 3" key="1">
    <citation type="submission" date="2020-04" db="EMBL/GenBank/DDBJ databases">
        <title>Genome sequencing of novel species.</title>
        <authorList>
            <person name="Heo J."/>
            <person name="Kim S.-J."/>
            <person name="Kim J.-S."/>
            <person name="Hong S.-B."/>
            <person name="Kwon S.-W."/>
        </authorList>
    </citation>
    <scope>NUCLEOTIDE SEQUENCE [LARGE SCALE GENOMIC DNA]</scope>
    <source>
        <strain evidence="2 3">CJU-R4</strain>
    </source>
</reference>
<sequence>MNHSFRFNFDAVTPVYDALSRLVFGRRLERAQTVWLGQISSGASVLVLGGGTGSLLGPLLARQPGRVLFLEASGQMLARAGRRMIQEQLPGQVDFQRGTEQDLQLTDQFDIIILPFVLDLFAEATVRDHMLPKLTGALQPGGTVLITDFVRTDRPWQRALLQLMIWFFRLTAHIETRQLLNWQRLLADTRLSRTGQAPQVWGMVSAESWRLT</sequence>
<evidence type="ECO:0000313" key="2">
    <source>
        <dbReference type="EMBL" id="QJD80482.1"/>
    </source>
</evidence>
<dbReference type="Proteomes" id="UP000501128">
    <property type="component" value="Chromosome"/>
</dbReference>
<dbReference type="Pfam" id="PF13649">
    <property type="entry name" value="Methyltransf_25"/>
    <property type="match status" value="1"/>
</dbReference>
<keyword evidence="2" id="KW-0808">Transferase</keyword>
<keyword evidence="2" id="KW-0489">Methyltransferase</keyword>
<dbReference type="Gene3D" id="3.40.50.150">
    <property type="entry name" value="Vaccinia Virus protein VP39"/>
    <property type="match status" value="1"/>
</dbReference>
<dbReference type="InterPro" id="IPR029063">
    <property type="entry name" value="SAM-dependent_MTases_sf"/>
</dbReference>
<dbReference type="GO" id="GO:0032259">
    <property type="term" value="P:methylation"/>
    <property type="evidence" value="ECO:0007669"/>
    <property type="project" value="UniProtKB-KW"/>
</dbReference>
<feature type="domain" description="Methyltransferase" evidence="1">
    <location>
        <begin position="45"/>
        <end position="142"/>
    </location>
</feature>
<dbReference type="EMBL" id="CP051677">
    <property type="protein sequence ID" value="QJD80482.1"/>
    <property type="molecule type" value="Genomic_DNA"/>
</dbReference>
<accession>A0A7L5DS92</accession>
<evidence type="ECO:0000259" key="1">
    <source>
        <dbReference type="Pfam" id="PF13649"/>
    </source>
</evidence>